<dbReference type="Pfam" id="PF01471">
    <property type="entry name" value="PG_binding_1"/>
    <property type="match status" value="1"/>
</dbReference>
<dbReference type="Gene3D" id="1.10.101.10">
    <property type="entry name" value="PGBD-like superfamily/PGBD"/>
    <property type="match status" value="1"/>
</dbReference>
<dbReference type="SUPFAM" id="SSF54001">
    <property type="entry name" value="Cysteine proteinases"/>
    <property type="match status" value="1"/>
</dbReference>
<dbReference type="InterPro" id="IPR051202">
    <property type="entry name" value="Peptidase_C40"/>
</dbReference>
<evidence type="ECO:0000256" key="2">
    <source>
        <dbReference type="ARBA" id="ARBA00022670"/>
    </source>
</evidence>
<evidence type="ECO:0000256" key="1">
    <source>
        <dbReference type="ARBA" id="ARBA00007074"/>
    </source>
</evidence>
<dbReference type="InterPro" id="IPR038765">
    <property type="entry name" value="Papain-like_cys_pep_sf"/>
</dbReference>
<dbReference type="InterPro" id="IPR036366">
    <property type="entry name" value="PGBDSf"/>
</dbReference>
<comment type="similarity">
    <text evidence="1">Belongs to the peptidase C40 family.</text>
</comment>
<dbReference type="PROSITE" id="PS51935">
    <property type="entry name" value="NLPC_P60"/>
    <property type="match status" value="1"/>
</dbReference>
<protein>
    <submittedName>
        <fullName evidence="7">NlpC/P60 family protein</fullName>
    </submittedName>
</protein>
<evidence type="ECO:0000313" key="8">
    <source>
        <dbReference type="Proteomes" id="UP001168883"/>
    </source>
</evidence>
<evidence type="ECO:0000256" key="5">
    <source>
        <dbReference type="SAM" id="SignalP"/>
    </source>
</evidence>
<feature type="signal peptide" evidence="5">
    <location>
        <begin position="1"/>
        <end position="34"/>
    </location>
</feature>
<keyword evidence="3" id="KW-0378">Hydrolase</keyword>
<keyword evidence="8" id="KW-1185">Reference proteome</keyword>
<dbReference type="Pfam" id="PF00877">
    <property type="entry name" value="NLPC_P60"/>
    <property type="match status" value="1"/>
</dbReference>
<dbReference type="PANTHER" id="PTHR47053">
    <property type="entry name" value="MUREIN DD-ENDOPEPTIDASE MEPH-RELATED"/>
    <property type="match status" value="1"/>
</dbReference>
<dbReference type="RefSeq" id="WP_025852716.1">
    <property type="nucleotide sequence ID" value="NZ_JARLKN010000059.1"/>
</dbReference>
<organism evidence="7 8">
    <name type="scientific">Paenibacillus ehimensis</name>
    <dbReference type="NCBI Taxonomy" id="79264"/>
    <lineage>
        <taxon>Bacteria</taxon>
        <taxon>Bacillati</taxon>
        <taxon>Bacillota</taxon>
        <taxon>Bacilli</taxon>
        <taxon>Bacillales</taxon>
        <taxon>Paenibacillaceae</taxon>
        <taxon>Paenibacillus</taxon>
    </lineage>
</organism>
<dbReference type="InterPro" id="IPR002477">
    <property type="entry name" value="Peptidoglycan-bd-like"/>
</dbReference>
<dbReference type="Gene3D" id="3.90.1720.10">
    <property type="entry name" value="endopeptidase domain like (from Nostoc punctiforme)"/>
    <property type="match status" value="1"/>
</dbReference>
<dbReference type="Proteomes" id="UP001168883">
    <property type="component" value="Unassembled WGS sequence"/>
</dbReference>
<dbReference type="InterPro" id="IPR036365">
    <property type="entry name" value="PGBD-like_sf"/>
</dbReference>
<sequence>MSKKTFSKRWLLTVTASCLIAVSSVLPDSTYASAAQTPTVLSQGISGTAVTELQHNLRSLGYFTYPNATGYYGQYTVQAVRAFQQAYSLPMTGAADGTTRTALSRALVKKSILADAKRYIGTPYAWGGSTPAGFDCSGFIYYLLSKQGVPMPRTSSSVMAGMGFAVDRDRLMPGDWVLFGLNEPGVVSHVGIYMGNGEFISATRSAGIAIQKLDSSYWGPKYLGARRYY</sequence>
<gene>
    <name evidence="7" type="ORF">Q3C12_21505</name>
</gene>
<keyword evidence="2" id="KW-0645">Protease</keyword>
<dbReference type="InterPro" id="IPR000064">
    <property type="entry name" value="NLP_P60_dom"/>
</dbReference>
<keyword evidence="4" id="KW-0788">Thiol protease</keyword>
<dbReference type="EMBL" id="JAUMKJ010000028">
    <property type="protein sequence ID" value="MDO3679592.1"/>
    <property type="molecule type" value="Genomic_DNA"/>
</dbReference>
<evidence type="ECO:0000256" key="4">
    <source>
        <dbReference type="ARBA" id="ARBA00022807"/>
    </source>
</evidence>
<feature type="chain" id="PRO_5047099600" evidence="5">
    <location>
        <begin position="35"/>
        <end position="229"/>
    </location>
</feature>
<evidence type="ECO:0000259" key="6">
    <source>
        <dbReference type="PROSITE" id="PS51935"/>
    </source>
</evidence>
<dbReference type="SUPFAM" id="SSF47090">
    <property type="entry name" value="PGBD-like"/>
    <property type="match status" value="1"/>
</dbReference>
<dbReference type="PANTHER" id="PTHR47053:SF1">
    <property type="entry name" value="MUREIN DD-ENDOPEPTIDASE MEPH-RELATED"/>
    <property type="match status" value="1"/>
</dbReference>
<reference evidence="7" key="1">
    <citation type="submission" date="2023-07" db="EMBL/GenBank/DDBJ databases">
        <authorList>
            <person name="Aktuganov G."/>
            <person name="Boyko T."/>
            <person name="Delegan Y."/>
            <person name="Galimzianova N."/>
            <person name="Gilvanova E."/>
            <person name="Korobov V."/>
            <person name="Kuzmina L."/>
            <person name="Melentiev A."/>
            <person name="Milman P."/>
            <person name="Ryabova A."/>
            <person name="Stupak E."/>
            <person name="Yasakov T."/>
            <person name="Zharikova N."/>
            <person name="Zhurenko E."/>
        </authorList>
    </citation>
    <scope>NUCLEOTIDE SEQUENCE</scope>
    <source>
        <strain evidence="7">IB-739</strain>
    </source>
</reference>
<name>A0ABT8VF37_9BACL</name>
<keyword evidence="5" id="KW-0732">Signal</keyword>
<evidence type="ECO:0000256" key="3">
    <source>
        <dbReference type="ARBA" id="ARBA00022801"/>
    </source>
</evidence>
<evidence type="ECO:0000313" key="7">
    <source>
        <dbReference type="EMBL" id="MDO3679592.1"/>
    </source>
</evidence>
<accession>A0ABT8VF37</accession>
<comment type="caution">
    <text evidence="7">The sequence shown here is derived from an EMBL/GenBank/DDBJ whole genome shotgun (WGS) entry which is preliminary data.</text>
</comment>
<proteinExistence type="inferred from homology"/>
<feature type="domain" description="NlpC/P60" evidence="6">
    <location>
        <begin position="106"/>
        <end position="229"/>
    </location>
</feature>